<accession>H6L736</accession>
<keyword evidence="2" id="KW-1185">Reference proteome</keyword>
<dbReference type="EMBL" id="CP002831">
    <property type="protein sequence ID" value="AFC26627.1"/>
    <property type="molecule type" value="Genomic_DNA"/>
</dbReference>
<dbReference type="KEGG" id="sgn:SGRA_3912"/>
<sequence length="141" mass="16679">MLQFEMLKRIKFLIFLLLLSSCAFLRKPIERKEYKVVYGSYGIMSDMEYISIEHRDIDEVLKRKLSLELNELSKGYLSISIVDGEVSMDSLKLRRLDGVTLSFYKNKDKLDKKFKPKLLSPNKSELMGKTFHASRRLKWNY</sequence>
<evidence type="ECO:0000313" key="2">
    <source>
        <dbReference type="Proteomes" id="UP000007519"/>
    </source>
</evidence>
<dbReference type="Proteomes" id="UP000007519">
    <property type="component" value="Chromosome"/>
</dbReference>
<organism evidence="1 2">
    <name type="scientific">Saprospira grandis (strain Lewin)</name>
    <dbReference type="NCBI Taxonomy" id="984262"/>
    <lineage>
        <taxon>Bacteria</taxon>
        <taxon>Pseudomonadati</taxon>
        <taxon>Bacteroidota</taxon>
        <taxon>Saprospiria</taxon>
        <taxon>Saprospirales</taxon>
        <taxon>Saprospiraceae</taxon>
        <taxon>Saprospira</taxon>
    </lineage>
</organism>
<dbReference type="STRING" id="984262.SGRA_3912"/>
<dbReference type="AlphaFoldDB" id="H6L736"/>
<dbReference type="RefSeq" id="WP_015694211.1">
    <property type="nucleotide sequence ID" value="NC_016940.1"/>
</dbReference>
<gene>
    <name evidence="1" type="ordered locus">SGRA_3912</name>
</gene>
<protein>
    <submittedName>
        <fullName evidence="1">Uncharacterized protein</fullName>
    </submittedName>
</protein>
<evidence type="ECO:0000313" key="1">
    <source>
        <dbReference type="EMBL" id="AFC26627.1"/>
    </source>
</evidence>
<reference evidence="1 2" key="1">
    <citation type="journal article" date="2012" name="Stand. Genomic Sci.">
        <title>Complete genome sequencing and analysis of Saprospira grandis str. Lewin, a predatory marine bacterium.</title>
        <authorList>
            <person name="Saw J.H."/>
            <person name="Yuryev A."/>
            <person name="Kanbe M."/>
            <person name="Hou S."/>
            <person name="Young A.G."/>
            <person name="Aizawa S."/>
            <person name="Alam M."/>
        </authorList>
    </citation>
    <scope>NUCLEOTIDE SEQUENCE [LARGE SCALE GENOMIC DNA]</scope>
    <source>
        <strain evidence="1 2">Lewin</strain>
    </source>
</reference>
<name>H6L736_SAPGL</name>
<dbReference type="HOGENOM" id="CLU_1905279_0_0_10"/>
<proteinExistence type="predicted"/>